<sequence>MDDRSLGLSIATHDPSKSCFLHPIFGKIPVNNTAAAACKHDIMGRVDSDRILINGGDDRVSPLQTHISEKRVVNEMNFFAHDHKDKLASDDQETSSVDHVKKESASTVLDADEQGIKLDINTGLNLSTTNTSSENFNIEYKPQENELAVLQADLNEMNVENQRLRGLLNQVNSDYRALQMQLFTFMQRQQIRRPGNTPVHEMSNGGKVAVARQFMDLGQAAMAEKDDQLSHSSSEGTRSREFSIVESMEMQKINGDNNNNNNEIVALDLEKKNNINISEREARQDQDAAQSAAGWCSNKVPRFSSSRDVENASQTMSMIRKARVSVRARSEASMISDGCQWRKYGQKMAKGNPCPRAYYRCTMASGCPVRKQVQRCSQDRTILITTYEGNHNHPLPPAAMAMASTTSAAASMLLSGSMPSADGIVNADFLTKSSLPFSPSLASLSASAPFPTITLDLTHNPNPNPSQFQRPLGQFHFPSPNNLPQNFVTMPQVFGHTVINNQPSFMGLLNSMGLEQPQSAQNQMPANDTISAATAAAITADPSFTAALVAAITSVIGNVHQNQNGNSNNNTTPRNSSDKIEHMKNSL</sequence>
<evidence type="ECO:0000313" key="1">
    <source>
        <dbReference type="EMBL" id="KAJ4725130.1"/>
    </source>
</evidence>
<evidence type="ECO:0000313" key="2">
    <source>
        <dbReference type="Proteomes" id="UP001164539"/>
    </source>
</evidence>
<reference evidence="1 2" key="1">
    <citation type="journal article" date="2023" name="Science">
        <title>Complex scaffold remodeling in plant triterpene biosynthesis.</title>
        <authorList>
            <person name="De La Pena R."/>
            <person name="Hodgson H."/>
            <person name="Liu J.C."/>
            <person name="Stephenson M.J."/>
            <person name="Martin A.C."/>
            <person name="Owen C."/>
            <person name="Harkess A."/>
            <person name="Leebens-Mack J."/>
            <person name="Jimenez L.E."/>
            <person name="Osbourn A."/>
            <person name="Sattely E.S."/>
        </authorList>
    </citation>
    <scope>NUCLEOTIDE SEQUENCE [LARGE SCALE GENOMIC DNA]</scope>
    <source>
        <strain evidence="2">cv. JPN11</strain>
        <tissue evidence="1">Leaf</tissue>
    </source>
</reference>
<keyword evidence="2" id="KW-1185">Reference proteome</keyword>
<protein>
    <submittedName>
        <fullName evidence="1">WRKY transcription factor-like protein</fullName>
    </submittedName>
</protein>
<accession>A0ACC1YRA3</accession>
<comment type="caution">
    <text evidence="1">The sequence shown here is derived from an EMBL/GenBank/DDBJ whole genome shotgun (WGS) entry which is preliminary data.</text>
</comment>
<dbReference type="EMBL" id="CM051395">
    <property type="protein sequence ID" value="KAJ4725130.1"/>
    <property type="molecule type" value="Genomic_DNA"/>
</dbReference>
<dbReference type="Proteomes" id="UP001164539">
    <property type="component" value="Chromosome 2"/>
</dbReference>
<organism evidence="1 2">
    <name type="scientific">Melia azedarach</name>
    <name type="common">Chinaberry tree</name>
    <dbReference type="NCBI Taxonomy" id="155640"/>
    <lineage>
        <taxon>Eukaryota</taxon>
        <taxon>Viridiplantae</taxon>
        <taxon>Streptophyta</taxon>
        <taxon>Embryophyta</taxon>
        <taxon>Tracheophyta</taxon>
        <taxon>Spermatophyta</taxon>
        <taxon>Magnoliopsida</taxon>
        <taxon>eudicotyledons</taxon>
        <taxon>Gunneridae</taxon>
        <taxon>Pentapetalae</taxon>
        <taxon>rosids</taxon>
        <taxon>malvids</taxon>
        <taxon>Sapindales</taxon>
        <taxon>Meliaceae</taxon>
        <taxon>Melia</taxon>
    </lineage>
</organism>
<gene>
    <name evidence="1" type="ORF">OWV82_004041</name>
</gene>
<proteinExistence type="predicted"/>
<name>A0ACC1YRA3_MELAZ</name>